<dbReference type="PANTHER" id="PTHR33284:SF1">
    <property type="entry name" value="RIBOSOMAL PROTEIN L25_GLN-TRNA SYNTHETASE, ANTI-CODON-BINDING DOMAIN-CONTAINING PROTEIN"/>
    <property type="match status" value="1"/>
</dbReference>
<dbReference type="Pfam" id="PF01386">
    <property type="entry name" value="Ribosomal_L25p"/>
    <property type="match status" value="1"/>
</dbReference>
<dbReference type="PANTHER" id="PTHR33284">
    <property type="entry name" value="RIBOSOMAL PROTEIN L25/GLN-TRNA SYNTHETASE, ANTI-CODON-BINDING DOMAIN-CONTAINING PROTEIN"/>
    <property type="match status" value="1"/>
</dbReference>
<dbReference type="Gene3D" id="2.170.120.20">
    <property type="entry name" value="Ribosomal protein L25, beta domain"/>
    <property type="match status" value="1"/>
</dbReference>
<keyword evidence="1 5" id="KW-0699">rRNA-binding</keyword>
<feature type="compositionally biased region" description="Acidic residues" evidence="6">
    <location>
        <begin position="192"/>
        <end position="214"/>
    </location>
</feature>
<evidence type="ECO:0000256" key="1">
    <source>
        <dbReference type="ARBA" id="ARBA00022730"/>
    </source>
</evidence>
<dbReference type="InterPro" id="IPR020056">
    <property type="entry name" value="Rbsml_bL25/Gln-tRNA_synth_N"/>
</dbReference>
<feature type="region of interest" description="Disordered" evidence="6">
    <location>
        <begin position="1"/>
        <end position="22"/>
    </location>
</feature>
<dbReference type="SUPFAM" id="SSF50715">
    <property type="entry name" value="Ribosomal protein L25-like"/>
    <property type="match status" value="1"/>
</dbReference>
<evidence type="ECO:0000313" key="10">
    <source>
        <dbReference type="Proteomes" id="UP001595528"/>
    </source>
</evidence>
<dbReference type="NCBIfam" id="TIGR00731">
    <property type="entry name" value="bL25_bact_ctc"/>
    <property type="match status" value="1"/>
</dbReference>
<dbReference type="InterPro" id="IPR037121">
    <property type="entry name" value="Ribosomal_bL25_C"/>
</dbReference>
<dbReference type="InterPro" id="IPR029751">
    <property type="entry name" value="Ribosomal_L25_dom"/>
</dbReference>
<dbReference type="InterPro" id="IPR020930">
    <property type="entry name" value="Ribosomal_uL5_bac-type"/>
</dbReference>
<reference evidence="10" key="1">
    <citation type="journal article" date="2019" name="Int. J. Syst. Evol. Microbiol.">
        <title>The Global Catalogue of Microorganisms (GCM) 10K type strain sequencing project: providing services to taxonomists for standard genome sequencing and annotation.</title>
        <authorList>
            <consortium name="The Broad Institute Genomics Platform"/>
            <consortium name="The Broad Institute Genome Sequencing Center for Infectious Disease"/>
            <person name="Wu L."/>
            <person name="Ma J."/>
        </authorList>
    </citation>
    <scope>NUCLEOTIDE SEQUENCE [LARGE SCALE GENOMIC DNA]</scope>
    <source>
        <strain evidence="10">KCTC 42964</strain>
    </source>
</reference>
<evidence type="ECO:0000256" key="4">
    <source>
        <dbReference type="ARBA" id="ARBA00023274"/>
    </source>
</evidence>
<evidence type="ECO:0000256" key="3">
    <source>
        <dbReference type="ARBA" id="ARBA00022980"/>
    </source>
</evidence>
<dbReference type="GO" id="GO:0005840">
    <property type="term" value="C:ribosome"/>
    <property type="evidence" value="ECO:0007669"/>
    <property type="project" value="UniProtKB-KW"/>
</dbReference>
<evidence type="ECO:0000313" key="9">
    <source>
        <dbReference type="EMBL" id="MFC3229623.1"/>
    </source>
</evidence>
<dbReference type="Gene3D" id="2.40.240.10">
    <property type="entry name" value="Ribosomal Protein L25, Chain P"/>
    <property type="match status" value="1"/>
</dbReference>
<feature type="region of interest" description="Disordered" evidence="6">
    <location>
        <begin position="185"/>
        <end position="214"/>
    </location>
</feature>
<comment type="caution">
    <text evidence="9">The sequence shown here is derived from an EMBL/GenBank/DDBJ whole genome shotgun (WGS) entry which is preliminary data.</text>
</comment>
<protein>
    <recommendedName>
        <fullName evidence="5">Large ribosomal subunit protein bL25</fullName>
    </recommendedName>
    <alternativeName>
        <fullName evidence="5">General stress protein CTC</fullName>
    </alternativeName>
</protein>
<comment type="subunit">
    <text evidence="5">Part of the 50S ribosomal subunit; part of the 5S rRNA/L5/L18/L25 subcomplex. Contacts the 5S rRNA. Binds to the 5S rRNA independently of L5 and L18.</text>
</comment>
<evidence type="ECO:0000256" key="5">
    <source>
        <dbReference type="HAMAP-Rule" id="MF_01334"/>
    </source>
</evidence>
<dbReference type="HAMAP" id="MF_01334">
    <property type="entry name" value="Ribosomal_bL25_CTC"/>
    <property type="match status" value="1"/>
</dbReference>
<evidence type="ECO:0000256" key="6">
    <source>
        <dbReference type="SAM" id="MobiDB-lite"/>
    </source>
</evidence>
<keyword evidence="2 5" id="KW-0694">RNA-binding</keyword>
<organism evidence="9 10">
    <name type="scientific">Marinibaculum pumilum</name>
    <dbReference type="NCBI Taxonomy" id="1766165"/>
    <lineage>
        <taxon>Bacteria</taxon>
        <taxon>Pseudomonadati</taxon>
        <taxon>Pseudomonadota</taxon>
        <taxon>Alphaproteobacteria</taxon>
        <taxon>Rhodospirillales</taxon>
        <taxon>Rhodospirillaceae</taxon>
        <taxon>Marinibaculum</taxon>
    </lineage>
</organism>
<comment type="function">
    <text evidence="5">This is one of the proteins that binds to the 5S RNA in the ribosome where it forms part of the central protuberance.</text>
</comment>
<dbReference type="EMBL" id="JBHRTR010000034">
    <property type="protein sequence ID" value="MFC3229623.1"/>
    <property type="molecule type" value="Genomic_DNA"/>
</dbReference>
<dbReference type="Pfam" id="PF14693">
    <property type="entry name" value="Ribosomal_TL5_C"/>
    <property type="match status" value="1"/>
</dbReference>
<proteinExistence type="inferred from homology"/>
<dbReference type="InterPro" id="IPR020057">
    <property type="entry name" value="Ribosomal_bL25_b-dom"/>
</dbReference>
<evidence type="ECO:0000259" key="8">
    <source>
        <dbReference type="Pfam" id="PF14693"/>
    </source>
</evidence>
<comment type="similarity">
    <text evidence="5">Belongs to the bacterial ribosomal protein bL25 family. CTC subfamily.</text>
</comment>
<evidence type="ECO:0000256" key="2">
    <source>
        <dbReference type="ARBA" id="ARBA00022884"/>
    </source>
</evidence>
<evidence type="ECO:0000259" key="7">
    <source>
        <dbReference type="Pfam" id="PF01386"/>
    </source>
</evidence>
<accession>A0ABV7L4S5</accession>
<keyword evidence="10" id="KW-1185">Reference proteome</keyword>
<gene>
    <name evidence="5" type="primary">rplY</name>
    <name evidence="5" type="synonym">ctc</name>
    <name evidence="9" type="ORF">ACFOGJ_20410</name>
</gene>
<keyword evidence="3 5" id="KW-0689">Ribosomal protein</keyword>
<dbReference type="Proteomes" id="UP001595528">
    <property type="component" value="Unassembled WGS sequence"/>
</dbReference>
<dbReference type="NCBIfam" id="NF004128">
    <property type="entry name" value="PRK05618.1-2"/>
    <property type="match status" value="1"/>
</dbReference>
<dbReference type="RefSeq" id="WP_379904001.1">
    <property type="nucleotide sequence ID" value="NZ_JBHRTR010000034.1"/>
</dbReference>
<sequence>MSEAAPMAAQPRSKTGKGTARALRREDRLPAVIYGDKKDPVSISVAFRDVQKMIEQGNVNNQIYAIEVSGTKQIVLARDVQLDPVTDWPVHVDFLRVGESSRVTVQVPVHFLNHEKSPGLKRGGVLNVVRHELDLYCPAMSIPHQIDIDLSKYEIGDSIHISAVNLPDRVEPTITDRDFTIATIAAPSVMPESDEDEEAAGEEPETDSEEEDED</sequence>
<name>A0ABV7L4S5_9PROT</name>
<dbReference type="CDD" id="cd00495">
    <property type="entry name" value="Ribosomal_L25_TL5_CTC"/>
    <property type="match status" value="1"/>
</dbReference>
<dbReference type="InterPro" id="IPR001021">
    <property type="entry name" value="Ribosomal_bL25_long"/>
</dbReference>
<keyword evidence="4 5" id="KW-0687">Ribonucleoprotein</keyword>
<feature type="domain" description="Large ribosomal subunit protein bL25 L25" evidence="7">
    <location>
        <begin position="8"/>
        <end position="94"/>
    </location>
</feature>
<dbReference type="InterPro" id="IPR011035">
    <property type="entry name" value="Ribosomal_bL25/Gln-tRNA_synth"/>
</dbReference>
<feature type="domain" description="Large ribosomal subunit protein bL25 beta" evidence="8">
    <location>
        <begin position="103"/>
        <end position="187"/>
    </location>
</feature>